<protein>
    <submittedName>
        <fullName evidence="1">Uncharacterized protein</fullName>
    </submittedName>
</protein>
<name>A0A0L0VBQ7_9BASI</name>
<proteinExistence type="predicted"/>
<organism evidence="1 2">
    <name type="scientific">Puccinia striiformis f. sp. tritici PST-78</name>
    <dbReference type="NCBI Taxonomy" id="1165861"/>
    <lineage>
        <taxon>Eukaryota</taxon>
        <taxon>Fungi</taxon>
        <taxon>Dikarya</taxon>
        <taxon>Basidiomycota</taxon>
        <taxon>Pucciniomycotina</taxon>
        <taxon>Pucciniomycetes</taxon>
        <taxon>Pucciniales</taxon>
        <taxon>Pucciniaceae</taxon>
        <taxon>Puccinia</taxon>
    </lineage>
</organism>
<dbReference type="AlphaFoldDB" id="A0A0L0VBQ7"/>
<comment type="caution">
    <text evidence="1">The sequence shown here is derived from an EMBL/GenBank/DDBJ whole genome shotgun (WGS) entry which is preliminary data.</text>
</comment>
<gene>
    <name evidence="1" type="ORF">PSTG_10020</name>
</gene>
<dbReference type="Proteomes" id="UP000054564">
    <property type="component" value="Unassembled WGS sequence"/>
</dbReference>
<sequence length="255" mass="28493">MSTRYTGNNPTPISDPEAIIRAANAAKQKSKLNAVLANHPNPPKQYQLPPNPRNLPAIPPSPTMANLPTNPLNPTKDPPLLSTIAPRSSSHNELPLHNYLKGVIELQHRSINQANIDRQAMNKYHKANEARHQADADCIAQLEESILLLTIKKDPVEAPTRPELGRIDLQRFRADGPLYTGPPQVVEPFITWLQWVELLFTTSGFTHNDNKIQVAGKLIREGNTQAFYAREINSLLGKSWSDFRTKLMTFALPPL</sequence>
<reference evidence="2" key="1">
    <citation type="submission" date="2014-03" db="EMBL/GenBank/DDBJ databases">
        <title>The Genome Sequence of Puccinia striiformis f. sp. tritici PST-78.</title>
        <authorList>
            <consortium name="The Broad Institute Genome Sequencing Platform"/>
            <person name="Cuomo C."/>
            <person name="Hulbert S."/>
            <person name="Chen X."/>
            <person name="Walker B."/>
            <person name="Young S.K."/>
            <person name="Zeng Q."/>
            <person name="Gargeya S."/>
            <person name="Fitzgerald M."/>
            <person name="Haas B."/>
            <person name="Abouelleil A."/>
            <person name="Alvarado L."/>
            <person name="Arachchi H.M."/>
            <person name="Berlin A.M."/>
            <person name="Chapman S.B."/>
            <person name="Goldberg J."/>
            <person name="Griggs A."/>
            <person name="Gujja S."/>
            <person name="Hansen M."/>
            <person name="Howarth C."/>
            <person name="Imamovic A."/>
            <person name="Larimer J."/>
            <person name="McCowan C."/>
            <person name="Montmayeur A."/>
            <person name="Murphy C."/>
            <person name="Neiman D."/>
            <person name="Pearson M."/>
            <person name="Priest M."/>
            <person name="Roberts A."/>
            <person name="Saif S."/>
            <person name="Shea T."/>
            <person name="Sisk P."/>
            <person name="Sykes S."/>
            <person name="Wortman J."/>
            <person name="Nusbaum C."/>
            <person name="Birren B."/>
        </authorList>
    </citation>
    <scope>NUCLEOTIDE SEQUENCE [LARGE SCALE GENOMIC DNA]</scope>
    <source>
        <strain evidence="2">race PST-78</strain>
    </source>
</reference>
<dbReference type="EMBL" id="AJIL01000078">
    <property type="protein sequence ID" value="KNE96747.1"/>
    <property type="molecule type" value="Genomic_DNA"/>
</dbReference>
<accession>A0A0L0VBQ7</accession>
<evidence type="ECO:0000313" key="1">
    <source>
        <dbReference type="EMBL" id="KNE96747.1"/>
    </source>
</evidence>
<evidence type="ECO:0000313" key="2">
    <source>
        <dbReference type="Proteomes" id="UP000054564"/>
    </source>
</evidence>
<keyword evidence="2" id="KW-1185">Reference proteome</keyword>